<dbReference type="Proteomes" id="UP000007934">
    <property type="component" value="Chromosome"/>
</dbReference>
<keyword evidence="2" id="KW-1185">Reference proteome</keyword>
<name>E7A8R4_HELFC</name>
<protein>
    <submittedName>
        <fullName evidence="1">Uncharacterized protein</fullName>
    </submittedName>
</protein>
<evidence type="ECO:0000313" key="1">
    <source>
        <dbReference type="EMBL" id="CBY82401.1"/>
    </source>
</evidence>
<evidence type="ECO:0000313" key="2">
    <source>
        <dbReference type="Proteomes" id="UP000007934"/>
    </source>
</evidence>
<dbReference type="EMBL" id="FQ670179">
    <property type="protein sequence ID" value="CBY82401.1"/>
    <property type="molecule type" value="Genomic_DNA"/>
</dbReference>
<dbReference type="HOGENOM" id="CLU_3403914_0_0_7"/>
<dbReference type="KEGG" id="hfe:HFELIS_03170"/>
<sequence length="30" mass="3352">MPSNLRSILLKNIGTLHKADLEIGKMKMKA</sequence>
<gene>
    <name evidence="1" type="ordered locus">Hfelis_03170</name>
</gene>
<reference evidence="1 2" key="1">
    <citation type="journal article" date="2011" name="Genome Biol. Evol.">
        <title>Comparative whole genome sequence analysis of the carcinogenic bacterial model pathogen Helicobacter felis.</title>
        <authorList>
            <person name="Arnold I.C."/>
            <person name="Zigova Z."/>
            <person name="Holden M."/>
            <person name="Lawley T.D."/>
            <person name="Rad R."/>
            <person name="Dougan G."/>
            <person name="Falkow S."/>
            <person name="Bentley S.D."/>
            <person name="Muller A."/>
        </authorList>
    </citation>
    <scope>NUCLEOTIDE SEQUENCE [LARGE SCALE GENOMIC DNA]</scope>
    <source>
        <strain evidence="2">ATCC 49179 / CCUG 28539 / NCTC 12436 / CS1</strain>
    </source>
</reference>
<organism evidence="1 2">
    <name type="scientific">Helicobacter felis (strain ATCC 49179 / CCUG 28539 / NCTC 12436 / CS1)</name>
    <dbReference type="NCBI Taxonomy" id="936155"/>
    <lineage>
        <taxon>Bacteria</taxon>
        <taxon>Pseudomonadati</taxon>
        <taxon>Campylobacterota</taxon>
        <taxon>Epsilonproteobacteria</taxon>
        <taxon>Campylobacterales</taxon>
        <taxon>Helicobacteraceae</taxon>
        <taxon>Helicobacter</taxon>
    </lineage>
</organism>
<dbReference type="STRING" id="936155.HFELIS_03170"/>
<dbReference type="AlphaFoldDB" id="E7A8R4"/>
<proteinExistence type="predicted"/>
<accession>E7A8R4</accession>